<proteinExistence type="predicted"/>
<accession>A0ABP0HLL8</accession>
<gene>
    <name evidence="3" type="ORF">CCMP2556_LOCUS2138</name>
</gene>
<evidence type="ECO:0000313" key="4">
    <source>
        <dbReference type="Proteomes" id="UP001642484"/>
    </source>
</evidence>
<evidence type="ECO:0000256" key="1">
    <source>
        <dbReference type="SAM" id="Coils"/>
    </source>
</evidence>
<feature type="coiled-coil region" evidence="1">
    <location>
        <begin position="91"/>
        <end position="132"/>
    </location>
</feature>
<keyword evidence="1" id="KW-0175">Coiled coil</keyword>
<sequence>MSGDVGPVVGRAAGDEIPARLPVRPPPSLRPVSHPRPRSLGRVCPLYIGATAWPSQEDEERVDAAYNQEFPPVGRDKPKVNGLTLEEIERRKRLAKLIQQMQQEKEAIAKALAKAEKKAHSLQEQVSESLRRIDAGRWRRARESSHQWCERWIERLEYTADTTCLGLPYCTGLPIRKRKRPRSRRSFGEGFAGVAGGERHISHCTMI</sequence>
<evidence type="ECO:0000313" key="3">
    <source>
        <dbReference type="EMBL" id="CAK8990663.1"/>
    </source>
</evidence>
<dbReference type="EMBL" id="CAXAMN010000780">
    <property type="protein sequence ID" value="CAK8990663.1"/>
    <property type="molecule type" value="Genomic_DNA"/>
</dbReference>
<dbReference type="Proteomes" id="UP001642484">
    <property type="component" value="Unassembled WGS sequence"/>
</dbReference>
<organism evidence="3 4">
    <name type="scientific">Durusdinium trenchii</name>
    <dbReference type="NCBI Taxonomy" id="1381693"/>
    <lineage>
        <taxon>Eukaryota</taxon>
        <taxon>Sar</taxon>
        <taxon>Alveolata</taxon>
        <taxon>Dinophyceae</taxon>
        <taxon>Suessiales</taxon>
        <taxon>Symbiodiniaceae</taxon>
        <taxon>Durusdinium</taxon>
    </lineage>
</organism>
<comment type="caution">
    <text evidence="3">The sequence shown here is derived from an EMBL/GenBank/DDBJ whole genome shotgun (WGS) entry which is preliminary data.</text>
</comment>
<reference evidence="3 4" key="1">
    <citation type="submission" date="2024-02" db="EMBL/GenBank/DDBJ databases">
        <authorList>
            <person name="Chen Y."/>
            <person name="Shah S."/>
            <person name="Dougan E. K."/>
            <person name="Thang M."/>
            <person name="Chan C."/>
        </authorList>
    </citation>
    <scope>NUCLEOTIDE SEQUENCE [LARGE SCALE GENOMIC DNA]</scope>
</reference>
<feature type="region of interest" description="Disordered" evidence="2">
    <location>
        <begin position="1"/>
        <end position="36"/>
    </location>
</feature>
<evidence type="ECO:0000256" key="2">
    <source>
        <dbReference type="SAM" id="MobiDB-lite"/>
    </source>
</evidence>
<name>A0ABP0HLL8_9DINO</name>
<protein>
    <submittedName>
        <fullName evidence="3">Uncharacterized protein</fullName>
    </submittedName>
</protein>
<keyword evidence="4" id="KW-1185">Reference proteome</keyword>